<protein>
    <submittedName>
        <fullName evidence="2">Uncharacterized protein</fullName>
    </submittedName>
</protein>
<keyword evidence="1" id="KW-1185">Reference proteome</keyword>
<proteinExistence type="predicted"/>
<name>A0A0R3S3R9_9BILA</name>
<accession>A0A0R3S3R9</accession>
<dbReference type="Proteomes" id="UP000050640">
    <property type="component" value="Unplaced"/>
</dbReference>
<sequence length="96" mass="10627">MDVVSSDNFAGPNLPTLADLKIRLRISVVFQINGLRAKLERSEGEIPCLELIRGPSLPPMEHECDLEGDREGEDQFVLHEEEPVPALVSMEGETAE</sequence>
<reference evidence="2" key="1">
    <citation type="submission" date="2017-02" db="UniProtKB">
        <authorList>
            <consortium name="WormBaseParasite"/>
        </authorList>
    </citation>
    <scope>IDENTIFICATION</scope>
</reference>
<organism evidence="1 2">
    <name type="scientific">Elaeophora elaphi</name>
    <dbReference type="NCBI Taxonomy" id="1147741"/>
    <lineage>
        <taxon>Eukaryota</taxon>
        <taxon>Metazoa</taxon>
        <taxon>Ecdysozoa</taxon>
        <taxon>Nematoda</taxon>
        <taxon>Chromadorea</taxon>
        <taxon>Rhabditida</taxon>
        <taxon>Spirurina</taxon>
        <taxon>Spiruromorpha</taxon>
        <taxon>Filarioidea</taxon>
        <taxon>Onchocercidae</taxon>
        <taxon>Elaeophora</taxon>
    </lineage>
</organism>
<evidence type="ECO:0000313" key="2">
    <source>
        <dbReference type="WBParaSite" id="EEL_0000942001-mRNA-1"/>
    </source>
</evidence>
<evidence type="ECO:0000313" key="1">
    <source>
        <dbReference type="Proteomes" id="UP000050640"/>
    </source>
</evidence>
<dbReference type="WBParaSite" id="EEL_0000942001-mRNA-1">
    <property type="protein sequence ID" value="EEL_0000942001-mRNA-1"/>
    <property type="gene ID" value="EEL_0000942001"/>
</dbReference>
<dbReference type="AlphaFoldDB" id="A0A0R3S3R9"/>